<gene>
    <name evidence="2" type="ORF">LEP1GSC108_3586</name>
</gene>
<evidence type="ECO:0000313" key="2">
    <source>
        <dbReference type="EMBL" id="EMN89579.1"/>
    </source>
</evidence>
<name>M6Q2Q3_9LEPT</name>
<keyword evidence="1" id="KW-0812">Transmembrane</keyword>
<comment type="caution">
    <text evidence="2">The sequence shown here is derived from an EMBL/GenBank/DDBJ whole genome shotgun (WGS) entry which is preliminary data.</text>
</comment>
<keyword evidence="1" id="KW-0472">Membrane</keyword>
<protein>
    <submittedName>
        <fullName evidence="2">Uncharacterized protein</fullName>
    </submittedName>
</protein>
<dbReference type="Proteomes" id="UP000012118">
    <property type="component" value="Unassembled WGS sequence"/>
</dbReference>
<keyword evidence="1" id="KW-1133">Transmembrane helix</keyword>
<accession>M6Q2Q3</accession>
<evidence type="ECO:0000256" key="1">
    <source>
        <dbReference type="SAM" id="Phobius"/>
    </source>
</evidence>
<feature type="transmembrane region" description="Helical" evidence="1">
    <location>
        <begin position="29"/>
        <end position="46"/>
    </location>
</feature>
<sequence length="52" mass="6210">MISTFEDKSPAKNVQEMIYKKYQSSRSKLIPIFFVTISFIFIFLLFQNSNLR</sequence>
<reference evidence="2 3" key="1">
    <citation type="submission" date="2013-01" db="EMBL/GenBank/DDBJ databases">
        <authorList>
            <person name="Harkins D.M."/>
            <person name="Durkin A.S."/>
            <person name="Brinkac L.M."/>
            <person name="Haft D.H."/>
            <person name="Selengut J.D."/>
            <person name="Sanka R."/>
            <person name="DePew J."/>
            <person name="Purushe J."/>
            <person name="Chanthongthip A."/>
            <person name="Lattana O."/>
            <person name="Phetsouvanh R."/>
            <person name="Newton P.N."/>
            <person name="Vinetz J.M."/>
            <person name="Sutton G.G."/>
            <person name="Nierman W.C."/>
            <person name="Fouts D.E."/>
        </authorList>
    </citation>
    <scope>NUCLEOTIDE SEQUENCE [LARGE SCALE GENOMIC DNA]</scope>
    <source>
        <strain evidence="2 3">UI 13098</strain>
    </source>
</reference>
<dbReference type="AlphaFoldDB" id="M6Q2Q3"/>
<organism evidence="2 3">
    <name type="scientific">Leptospira weilii str. UI 13098</name>
    <dbReference type="NCBI Taxonomy" id="1088542"/>
    <lineage>
        <taxon>Bacteria</taxon>
        <taxon>Pseudomonadati</taxon>
        <taxon>Spirochaetota</taxon>
        <taxon>Spirochaetia</taxon>
        <taxon>Leptospirales</taxon>
        <taxon>Leptospiraceae</taxon>
        <taxon>Leptospira</taxon>
    </lineage>
</organism>
<keyword evidence="3" id="KW-1185">Reference proteome</keyword>
<proteinExistence type="predicted"/>
<dbReference type="EMBL" id="AHNU02000052">
    <property type="protein sequence ID" value="EMN89579.1"/>
    <property type="molecule type" value="Genomic_DNA"/>
</dbReference>
<evidence type="ECO:0000313" key="3">
    <source>
        <dbReference type="Proteomes" id="UP000012118"/>
    </source>
</evidence>